<dbReference type="Proteomes" id="UP000789405">
    <property type="component" value="Unassembled WGS sequence"/>
</dbReference>
<accession>A0A9N9F8V7</accession>
<evidence type="ECO:0000313" key="1">
    <source>
        <dbReference type="EMBL" id="CAG8517439.1"/>
    </source>
</evidence>
<evidence type="ECO:0000313" key="2">
    <source>
        <dbReference type="Proteomes" id="UP000789405"/>
    </source>
</evidence>
<dbReference type="OrthoDB" id="2349237at2759"/>
<proteinExistence type="predicted"/>
<name>A0A9N9F8V7_9GLOM</name>
<organism evidence="1 2">
    <name type="scientific">Dentiscutata erythropus</name>
    <dbReference type="NCBI Taxonomy" id="1348616"/>
    <lineage>
        <taxon>Eukaryota</taxon>
        <taxon>Fungi</taxon>
        <taxon>Fungi incertae sedis</taxon>
        <taxon>Mucoromycota</taxon>
        <taxon>Glomeromycotina</taxon>
        <taxon>Glomeromycetes</taxon>
        <taxon>Diversisporales</taxon>
        <taxon>Gigasporaceae</taxon>
        <taxon>Dentiscutata</taxon>
    </lineage>
</organism>
<dbReference type="AlphaFoldDB" id="A0A9N9F8V7"/>
<keyword evidence="2" id="KW-1185">Reference proteome</keyword>
<protein>
    <submittedName>
        <fullName evidence="1">20179_t:CDS:1</fullName>
    </submittedName>
</protein>
<gene>
    <name evidence="1" type="ORF">DERYTH_LOCUS3697</name>
</gene>
<comment type="caution">
    <text evidence="1">The sequence shown here is derived from an EMBL/GenBank/DDBJ whole genome shotgun (WGS) entry which is preliminary data.</text>
</comment>
<reference evidence="1" key="1">
    <citation type="submission" date="2021-06" db="EMBL/GenBank/DDBJ databases">
        <authorList>
            <person name="Kallberg Y."/>
            <person name="Tangrot J."/>
            <person name="Rosling A."/>
        </authorList>
    </citation>
    <scope>NUCLEOTIDE SEQUENCE</scope>
    <source>
        <strain evidence="1">MA453B</strain>
    </source>
</reference>
<dbReference type="EMBL" id="CAJVPY010001336">
    <property type="protein sequence ID" value="CAG8517439.1"/>
    <property type="molecule type" value="Genomic_DNA"/>
</dbReference>
<sequence>MTPTLYHSSLQNNIIIMQDMGLHSDLQKGTIEGINNANIFMKKFFIDILNEAGKRRWSSIESCTYKEECLLVEKEDAKKRKICVKKIVKIGIELLEGKEGVLERVLCMDINIMN</sequence>